<feature type="transmembrane region" description="Helical" evidence="10">
    <location>
        <begin position="72"/>
        <end position="89"/>
    </location>
</feature>
<keyword evidence="6" id="KW-0418">Kinase</keyword>
<evidence type="ECO:0000256" key="3">
    <source>
        <dbReference type="ARBA" id="ARBA00022553"/>
    </source>
</evidence>
<dbReference type="Proteomes" id="UP001500503">
    <property type="component" value="Unassembled WGS sequence"/>
</dbReference>
<sequence>MSVAGAPYNALSRDSRSTEDAAMSPAADRSTGLATSFPTVGTTFVLLVQIRILMIGVTVLFDANVRGDFRALAVLAFMGVASGAAAVAWKRVVPWLLDHPTLLGFDVLIGYTVLAVGKILGPYFLLTVVTAAIAGLLYRWQAVALLCVQQIVLYYVVVSENGLPEGMRVSGFLLLVGLPAFYPIGALVGAMLRRLFDEHAAVEEARWRVETMAAAAAERSRLAREMHDSLASKLSAISLSAMALPAWARKAPERVDEEARRIASVASLASREARTLIAELRDDTVLQPLGTAIRRAVDDWARASGVPARAVITAEPDLPLPVRHEAVAMVKEALENVGRHAVATSVDVRVSRYGERLEIGVHDDGRGFPTPPGDDGWLDALTRAGHYGIVGMHERAERAGGRLTVTSSPGMGSTVTMSLPLTDGGAGPGAGR</sequence>
<evidence type="ECO:0000256" key="8">
    <source>
        <dbReference type="ARBA" id="ARBA00023012"/>
    </source>
</evidence>
<dbReference type="CDD" id="cd16917">
    <property type="entry name" value="HATPase_UhpB-NarQ-NarX-like"/>
    <property type="match status" value="1"/>
</dbReference>
<dbReference type="InterPro" id="IPR011712">
    <property type="entry name" value="Sig_transdc_His_kin_sub3_dim/P"/>
</dbReference>
<evidence type="ECO:0000256" key="7">
    <source>
        <dbReference type="ARBA" id="ARBA00022840"/>
    </source>
</evidence>
<dbReference type="SUPFAM" id="SSF55874">
    <property type="entry name" value="ATPase domain of HSP90 chaperone/DNA topoisomerase II/histidine kinase"/>
    <property type="match status" value="1"/>
</dbReference>
<feature type="compositionally biased region" description="Polar residues" evidence="9">
    <location>
        <begin position="404"/>
        <end position="419"/>
    </location>
</feature>
<keyword evidence="13" id="KW-1185">Reference proteome</keyword>
<dbReference type="Gene3D" id="1.20.5.1930">
    <property type="match status" value="1"/>
</dbReference>
<evidence type="ECO:0000256" key="4">
    <source>
        <dbReference type="ARBA" id="ARBA00022679"/>
    </source>
</evidence>
<evidence type="ECO:0000256" key="9">
    <source>
        <dbReference type="SAM" id="MobiDB-lite"/>
    </source>
</evidence>
<reference evidence="13" key="1">
    <citation type="journal article" date="2019" name="Int. J. Syst. Evol. Microbiol.">
        <title>The Global Catalogue of Microorganisms (GCM) 10K type strain sequencing project: providing services to taxonomists for standard genome sequencing and annotation.</title>
        <authorList>
            <consortium name="The Broad Institute Genomics Platform"/>
            <consortium name="The Broad Institute Genome Sequencing Center for Infectious Disease"/>
            <person name="Wu L."/>
            <person name="Ma J."/>
        </authorList>
    </citation>
    <scope>NUCLEOTIDE SEQUENCE [LARGE SCALE GENOMIC DNA]</scope>
    <source>
        <strain evidence="13">JCM 17933</strain>
    </source>
</reference>
<evidence type="ECO:0000256" key="1">
    <source>
        <dbReference type="ARBA" id="ARBA00000085"/>
    </source>
</evidence>
<dbReference type="PROSITE" id="PS50109">
    <property type="entry name" value="HIS_KIN"/>
    <property type="match status" value="1"/>
</dbReference>
<evidence type="ECO:0000256" key="5">
    <source>
        <dbReference type="ARBA" id="ARBA00022741"/>
    </source>
</evidence>
<comment type="caution">
    <text evidence="12">The sequence shown here is derived from an EMBL/GenBank/DDBJ whole genome shotgun (WGS) entry which is preliminary data.</text>
</comment>
<evidence type="ECO:0000313" key="12">
    <source>
        <dbReference type="EMBL" id="GAA4498018.1"/>
    </source>
</evidence>
<gene>
    <name evidence="12" type="ORF">GCM10023191_042460</name>
</gene>
<dbReference type="InterPro" id="IPR005467">
    <property type="entry name" value="His_kinase_dom"/>
</dbReference>
<keyword evidence="10" id="KW-1133">Transmembrane helix</keyword>
<name>A0ABP8Q5N5_9ACTN</name>
<proteinExistence type="predicted"/>
<evidence type="ECO:0000313" key="13">
    <source>
        <dbReference type="Proteomes" id="UP001500503"/>
    </source>
</evidence>
<dbReference type="EMBL" id="BAABHF010000023">
    <property type="protein sequence ID" value="GAA4498018.1"/>
    <property type="molecule type" value="Genomic_DNA"/>
</dbReference>
<keyword evidence="3" id="KW-0597">Phosphoprotein</keyword>
<dbReference type="PANTHER" id="PTHR24421:SF10">
    <property type="entry name" value="NITRATE_NITRITE SENSOR PROTEIN NARQ"/>
    <property type="match status" value="1"/>
</dbReference>
<dbReference type="EC" id="2.7.13.3" evidence="2"/>
<dbReference type="Pfam" id="PF07730">
    <property type="entry name" value="HisKA_3"/>
    <property type="match status" value="1"/>
</dbReference>
<dbReference type="InterPro" id="IPR003594">
    <property type="entry name" value="HATPase_dom"/>
</dbReference>
<feature type="transmembrane region" description="Helical" evidence="10">
    <location>
        <begin position="169"/>
        <end position="192"/>
    </location>
</feature>
<dbReference type="Gene3D" id="3.30.565.10">
    <property type="entry name" value="Histidine kinase-like ATPase, C-terminal domain"/>
    <property type="match status" value="1"/>
</dbReference>
<keyword evidence="5" id="KW-0547">Nucleotide-binding</keyword>
<keyword evidence="7" id="KW-0067">ATP-binding</keyword>
<dbReference type="InterPro" id="IPR036890">
    <property type="entry name" value="HATPase_C_sf"/>
</dbReference>
<keyword evidence="8" id="KW-0902">Two-component regulatory system</keyword>
<dbReference type="InterPro" id="IPR050482">
    <property type="entry name" value="Sensor_HK_TwoCompSys"/>
</dbReference>
<protein>
    <recommendedName>
        <fullName evidence="2">histidine kinase</fullName>
        <ecNumber evidence="2">2.7.13.3</ecNumber>
    </recommendedName>
</protein>
<evidence type="ECO:0000256" key="10">
    <source>
        <dbReference type="SAM" id="Phobius"/>
    </source>
</evidence>
<evidence type="ECO:0000256" key="2">
    <source>
        <dbReference type="ARBA" id="ARBA00012438"/>
    </source>
</evidence>
<feature type="transmembrane region" description="Helical" evidence="10">
    <location>
        <begin position="109"/>
        <end position="133"/>
    </location>
</feature>
<comment type="catalytic activity">
    <reaction evidence="1">
        <text>ATP + protein L-histidine = ADP + protein N-phospho-L-histidine.</text>
        <dbReference type="EC" id="2.7.13.3"/>
    </reaction>
</comment>
<dbReference type="PANTHER" id="PTHR24421">
    <property type="entry name" value="NITRATE/NITRITE SENSOR PROTEIN NARX-RELATED"/>
    <property type="match status" value="1"/>
</dbReference>
<dbReference type="Pfam" id="PF02518">
    <property type="entry name" value="HATPase_c"/>
    <property type="match status" value="1"/>
</dbReference>
<keyword evidence="10" id="KW-0812">Transmembrane</keyword>
<keyword evidence="10" id="KW-0472">Membrane</keyword>
<feature type="transmembrane region" description="Helical" evidence="10">
    <location>
        <begin position="140"/>
        <end position="157"/>
    </location>
</feature>
<organism evidence="12 13">
    <name type="scientific">Actinoallomurus oryzae</name>
    <dbReference type="NCBI Taxonomy" id="502180"/>
    <lineage>
        <taxon>Bacteria</taxon>
        <taxon>Bacillati</taxon>
        <taxon>Actinomycetota</taxon>
        <taxon>Actinomycetes</taxon>
        <taxon>Streptosporangiales</taxon>
        <taxon>Thermomonosporaceae</taxon>
        <taxon>Actinoallomurus</taxon>
    </lineage>
</organism>
<accession>A0ABP8Q5N5</accession>
<evidence type="ECO:0000259" key="11">
    <source>
        <dbReference type="PROSITE" id="PS50109"/>
    </source>
</evidence>
<feature type="domain" description="Histidine kinase" evidence="11">
    <location>
        <begin position="225"/>
        <end position="423"/>
    </location>
</feature>
<keyword evidence="4" id="KW-0808">Transferase</keyword>
<feature type="transmembrane region" description="Helical" evidence="10">
    <location>
        <begin position="40"/>
        <end position="60"/>
    </location>
</feature>
<evidence type="ECO:0000256" key="6">
    <source>
        <dbReference type="ARBA" id="ARBA00022777"/>
    </source>
</evidence>
<feature type="region of interest" description="Disordered" evidence="9">
    <location>
        <begin position="403"/>
        <end position="432"/>
    </location>
</feature>